<dbReference type="Gene3D" id="3.50.50.60">
    <property type="entry name" value="FAD/NAD(P)-binding domain"/>
    <property type="match status" value="2"/>
</dbReference>
<accession>A0ABY7GCS9</accession>
<protein>
    <submittedName>
        <fullName evidence="8">BETA-like protein</fullName>
    </submittedName>
</protein>
<feature type="domain" description="Glucose-methanol-choline oxidoreductase N-terminal" evidence="6">
    <location>
        <begin position="105"/>
        <end position="128"/>
    </location>
</feature>
<dbReference type="InterPro" id="IPR008758">
    <property type="entry name" value="Peptidase_S28"/>
</dbReference>
<dbReference type="InterPro" id="IPR036188">
    <property type="entry name" value="FAD/NAD-bd_sf"/>
</dbReference>
<gene>
    <name evidence="8" type="ORF">MAR_033308</name>
</gene>
<dbReference type="Pfam" id="PF05199">
    <property type="entry name" value="GMC_oxred_C"/>
    <property type="match status" value="1"/>
</dbReference>
<reference evidence="8" key="1">
    <citation type="submission" date="2022-11" db="EMBL/GenBank/DDBJ databases">
        <title>Centuries of genome instability and evolution in soft-shell clam transmissible cancer (bioRxiv).</title>
        <authorList>
            <person name="Hart S.F.M."/>
            <person name="Yonemitsu M.A."/>
            <person name="Giersch R.M."/>
            <person name="Beal B.F."/>
            <person name="Arriagada G."/>
            <person name="Davis B.W."/>
            <person name="Ostrander E.A."/>
            <person name="Goff S.P."/>
            <person name="Metzger M.J."/>
        </authorList>
    </citation>
    <scope>NUCLEOTIDE SEQUENCE</scope>
    <source>
        <strain evidence="8">MELC-2E11</strain>
        <tissue evidence="8">Siphon/mantle</tissue>
    </source>
</reference>
<dbReference type="Proteomes" id="UP001164746">
    <property type="component" value="Chromosome 17"/>
</dbReference>
<evidence type="ECO:0000256" key="2">
    <source>
        <dbReference type="ARBA" id="ARBA00010790"/>
    </source>
</evidence>
<dbReference type="InterPro" id="IPR007867">
    <property type="entry name" value="GMC_OxRtase_C"/>
</dbReference>
<keyword evidence="4 5" id="KW-0274">FAD</keyword>
<dbReference type="Gene3D" id="3.40.50.1820">
    <property type="entry name" value="alpha/beta hydrolase"/>
    <property type="match status" value="1"/>
</dbReference>
<evidence type="ECO:0000259" key="7">
    <source>
        <dbReference type="PROSITE" id="PS00624"/>
    </source>
</evidence>
<dbReference type="PROSITE" id="PS00624">
    <property type="entry name" value="GMC_OXRED_2"/>
    <property type="match status" value="1"/>
</dbReference>
<evidence type="ECO:0000256" key="4">
    <source>
        <dbReference type="ARBA" id="ARBA00022827"/>
    </source>
</evidence>
<dbReference type="InterPro" id="IPR000172">
    <property type="entry name" value="GMC_OxRdtase_N"/>
</dbReference>
<dbReference type="Pfam" id="PF05577">
    <property type="entry name" value="Peptidase_S28"/>
    <property type="match status" value="1"/>
</dbReference>
<dbReference type="SUPFAM" id="SSF54373">
    <property type="entry name" value="FAD-linked reductases, C-terminal domain"/>
    <property type="match status" value="1"/>
</dbReference>
<dbReference type="SUPFAM" id="SSF51905">
    <property type="entry name" value="FAD/NAD(P)-binding domain"/>
    <property type="match status" value="1"/>
</dbReference>
<dbReference type="Pfam" id="PF00732">
    <property type="entry name" value="GMC_oxred_N"/>
    <property type="match status" value="1"/>
</dbReference>
<comment type="cofactor">
    <cofactor evidence="1">
        <name>FAD</name>
        <dbReference type="ChEBI" id="CHEBI:57692"/>
    </cofactor>
</comment>
<dbReference type="InterPro" id="IPR029058">
    <property type="entry name" value="AB_hydrolase_fold"/>
</dbReference>
<dbReference type="PANTHER" id="PTHR11552:SF147">
    <property type="entry name" value="CHOLINE DEHYDROGENASE, MITOCHONDRIAL"/>
    <property type="match status" value="1"/>
</dbReference>
<evidence type="ECO:0000256" key="1">
    <source>
        <dbReference type="ARBA" id="ARBA00001974"/>
    </source>
</evidence>
<feature type="domain" description="Glucose-methanol-choline oxidoreductase N-terminal" evidence="7">
    <location>
        <begin position="277"/>
        <end position="291"/>
    </location>
</feature>
<dbReference type="Gene3D" id="3.30.560.10">
    <property type="entry name" value="Glucose Oxidase, domain 3"/>
    <property type="match status" value="1"/>
</dbReference>
<dbReference type="EMBL" id="CP111028">
    <property type="protein sequence ID" value="WAR30766.1"/>
    <property type="molecule type" value="Genomic_DNA"/>
</dbReference>
<sequence length="608" mass="68558">MEHSSIMTLPVLFGNSHAERMGEMDDYVTFVEGGLRLFEATKSEIFNDMMDFLKAGETLVKAPIFYEPWRYIHLLNSTYDWAFLTVPQRNACLGMKGRRCFWPRGRVVGGSSSINVMQYTRGSPFDFDEWEANGCKGWGFKDVLPYFLKSEDMLMSEFKDSKYHNVGGPLAVSGGDVTPLAQVYRDAAKELGYAITDYNGESQEGFNKIQYNIRNGERSMPGTEMLMGLDRKNLHISVNSHVSKIDIHKNEAQGVWFIKDGRKMYVRANMEVILSAGTVGTPQLLMLSGIGPRRHLEEMNITVVADLPVGENLQDHEKVSVCVGIKQPLSITPSVLNSWKNWLRYKLFGTGPRSIAITDGSAYVHLNDSSKGKKYPDLQFVIYSTFIRKNIFNYNDDVAKEMIPESEEAHDVYWECIVRHTAVTQYHPTSTCKMGPDNDQTAVVDLRLRVRGVGRLRVVDASVFPAVTSGNVNAPTMMIAEKAADMIRGVNTSPPYVEKHYDQHLDHFNFISYGEKTFKQRYLMQDKWWTAGKGPIFFYTGNEGAITEFWDATGFMFDIAPQFGALVVFAEHLLNGHKIAKPGHSINLLCSPAEEPALSALRESRSDN</sequence>
<name>A0ABY7GCS9_MYAAR</name>
<organism evidence="8 9">
    <name type="scientific">Mya arenaria</name>
    <name type="common">Soft-shell clam</name>
    <dbReference type="NCBI Taxonomy" id="6604"/>
    <lineage>
        <taxon>Eukaryota</taxon>
        <taxon>Metazoa</taxon>
        <taxon>Spiralia</taxon>
        <taxon>Lophotrochozoa</taxon>
        <taxon>Mollusca</taxon>
        <taxon>Bivalvia</taxon>
        <taxon>Autobranchia</taxon>
        <taxon>Heteroconchia</taxon>
        <taxon>Euheterodonta</taxon>
        <taxon>Imparidentia</taxon>
        <taxon>Neoheterodontei</taxon>
        <taxon>Myida</taxon>
        <taxon>Myoidea</taxon>
        <taxon>Myidae</taxon>
        <taxon>Mya</taxon>
    </lineage>
</organism>
<comment type="similarity">
    <text evidence="2 5">Belongs to the GMC oxidoreductase family.</text>
</comment>
<evidence type="ECO:0000259" key="6">
    <source>
        <dbReference type="PROSITE" id="PS00623"/>
    </source>
</evidence>
<evidence type="ECO:0000313" key="9">
    <source>
        <dbReference type="Proteomes" id="UP001164746"/>
    </source>
</evidence>
<dbReference type="PANTHER" id="PTHR11552">
    <property type="entry name" value="GLUCOSE-METHANOL-CHOLINE GMC OXIDOREDUCTASE"/>
    <property type="match status" value="1"/>
</dbReference>
<dbReference type="Gene3D" id="3.30.410.40">
    <property type="match status" value="1"/>
</dbReference>
<dbReference type="PROSITE" id="PS00623">
    <property type="entry name" value="GMC_OXRED_1"/>
    <property type="match status" value="1"/>
</dbReference>
<evidence type="ECO:0000256" key="5">
    <source>
        <dbReference type="RuleBase" id="RU003968"/>
    </source>
</evidence>
<proteinExistence type="inferred from homology"/>
<keyword evidence="9" id="KW-1185">Reference proteome</keyword>
<dbReference type="InterPro" id="IPR012132">
    <property type="entry name" value="GMC_OxRdtase"/>
</dbReference>
<evidence type="ECO:0000256" key="3">
    <source>
        <dbReference type="ARBA" id="ARBA00022630"/>
    </source>
</evidence>
<keyword evidence="3 5" id="KW-0285">Flavoprotein</keyword>
<evidence type="ECO:0000313" key="8">
    <source>
        <dbReference type="EMBL" id="WAR30766.1"/>
    </source>
</evidence>